<dbReference type="STRING" id="1218493.JF76_04720"/>
<feature type="transmembrane region" description="Helical" evidence="1">
    <location>
        <begin position="123"/>
        <end position="141"/>
    </location>
</feature>
<dbReference type="RefSeq" id="WP_045927666.1">
    <property type="nucleotide sequence ID" value="NZ_CP029477.1"/>
</dbReference>
<keyword evidence="5" id="KW-1185">Reference proteome</keyword>
<protein>
    <submittedName>
        <fullName evidence="2">TIGR01906 family membrane protein</fullName>
    </submittedName>
</protein>
<organism evidence="3 4">
    <name type="scientific">Lactobacillus kullabergensis</name>
    <dbReference type="NCBI Taxonomy" id="1218493"/>
    <lineage>
        <taxon>Bacteria</taxon>
        <taxon>Bacillati</taxon>
        <taxon>Bacillota</taxon>
        <taxon>Bacilli</taxon>
        <taxon>Lactobacillales</taxon>
        <taxon>Lactobacillaceae</taxon>
        <taxon>Lactobacillus</taxon>
    </lineage>
</organism>
<sequence>MNKKNNILTIIYNFIFAVSTSVVTALVASWPLLFVFVLVQKTNKTVNLSVGQVMSNYNQLMWYLIWPFKRKLRMSNLHTSSMAAGHFADVKKLFVLAIIAFLCCLIILFWCKKRNKKFLRLNKVWALLFLLLPVAILPFALTNFDNFFITFHHLFFAGSNTWLFDPVTDPIINVLTEGFFASCFAIAGIVYELYFADKLLQK</sequence>
<keyword evidence="1" id="KW-1133">Transmembrane helix</keyword>
<evidence type="ECO:0000256" key="1">
    <source>
        <dbReference type="SAM" id="Phobius"/>
    </source>
</evidence>
<proteinExistence type="predicted"/>
<gene>
    <name evidence="2" type="ORF">DKL58_02245</name>
    <name evidence="3" type="ORF">JF76_04720</name>
</gene>
<keyword evidence="1" id="KW-0472">Membrane</keyword>
<evidence type="ECO:0000313" key="5">
    <source>
        <dbReference type="Proteomes" id="UP000246036"/>
    </source>
</evidence>
<accession>A0A0F4LFT5</accession>
<dbReference type="NCBIfam" id="TIGR01906">
    <property type="entry name" value="integ_TIGR01906"/>
    <property type="match status" value="1"/>
</dbReference>
<dbReference type="HOGENOM" id="CLU_093826_1_1_9"/>
<dbReference type="EMBL" id="JXBY01000012">
    <property type="protein sequence ID" value="KJY57717.1"/>
    <property type="molecule type" value="Genomic_DNA"/>
</dbReference>
<dbReference type="Proteomes" id="UP000033533">
    <property type="component" value="Unassembled WGS sequence"/>
</dbReference>
<dbReference type="Proteomes" id="UP000246036">
    <property type="component" value="Chromosome"/>
</dbReference>
<dbReference type="KEGG" id="lkl:DKL58_02245"/>
<dbReference type="EMBL" id="CP029477">
    <property type="protein sequence ID" value="AWM74885.1"/>
    <property type="molecule type" value="Genomic_DNA"/>
</dbReference>
<reference evidence="3 4" key="1">
    <citation type="submission" date="2014-12" db="EMBL/GenBank/DDBJ databases">
        <title>Comparative genomics of the lactic acid bacteria isolated from the honey bee gut.</title>
        <authorList>
            <person name="Ellegaard K.M."/>
            <person name="Tamarit D."/>
            <person name="Javelind E."/>
            <person name="Olofsson T."/>
            <person name="Andersson S.G."/>
            <person name="Vasquez A."/>
        </authorList>
    </citation>
    <scope>NUCLEOTIDE SEQUENCE [LARGE SCALE GENOMIC DNA]</scope>
    <source>
        <strain evidence="3 4">Biut2</strain>
    </source>
</reference>
<keyword evidence="1" id="KW-0812">Transmembrane</keyword>
<dbReference type="Pfam" id="PF07314">
    <property type="entry name" value="Lit"/>
    <property type="match status" value="1"/>
</dbReference>
<evidence type="ECO:0000313" key="4">
    <source>
        <dbReference type="Proteomes" id="UP000033533"/>
    </source>
</evidence>
<evidence type="ECO:0000313" key="3">
    <source>
        <dbReference type="EMBL" id="KJY57717.1"/>
    </source>
</evidence>
<feature type="transmembrane region" description="Helical" evidence="1">
    <location>
        <begin position="171"/>
        <end position="194"/>
    </location>
</feature>
<dbReference type="PATRIC" id="fig|1218493.3.peg.503"/>
<dbReference type="OrthoDB" id="9813051at2"/>
<dbReference type="AlphaFoldDB" id="A0A0F4LFT5"/>
<name>A0A0F4LFT5_9LACO</name>
<evidence type="ECO:0000313" key="2">
    <source>
        <dbReference type="EMBL" id="AWM74885.1"/>
    </source>
</evidence>
<reference evidence="2 5" key="2">
    <citation type="submission" date="2018-05" db="EMBL/GenBank/DDBJ databases">
        <title>Reference genomes for bee gut microbiota database.</title>
        <authorList>
            <person name="Ellegaard K.M."/>
        </authorList>
    </citation>
    <scope>NUCLEOTIDE SEQUENCE [LARGE SCALE GENOMIC DNA]</scope>
    <source>
        <strain evidence="2 5">ESL0186</strain>
    </source>
</reference>
<dbReference type="InterPro" id="IPR010178">
    <property type="entry name" value="Lit"/>
</dbReference>
<feature type="transmembrane region" description="Helical" evidence="1">
    <location>
        <begin position="12"/>
        <end position="39"/>
    </location>
</feature>
<feature type="transmembrane region" description="Helical" evidence="1">
    <location>
        <begin position="93"/>
        <end position="111"/>
    </location>
</feature>